<feature type="transmembrane region" description="Helical" evidence="2">
    <location>
        <begin position="503"/>
        <end position="526"/>
    </location>
</feature>
<protein>
    <recommendedName>
        <fullName evidence="5">ABC transporter permease</fullName>
    </recommendedName>
</protein>
<dbReference type="EMBL" id="BMRP01000004">
    <property type="protein sequence ID" value="GGU52771.1"/>
    <property type="molecule type" value="Genomic_DNA"/>
</dbReference>
<feature type="transmembrane region" description="Helical" evidence="2">
    <location>
        <begin position="390"/>
        <end position="411"/>
    </location>
</feature>
<keyword evidence="2" id="KW-1133">Transmembrane helix</keyword>
<evidence type="ECO:0008006" key="5">
    <source>
        <dbReference type="Google" id="ProtNLM"/>
    </source>
</evidence>
<feature type="transmembrane region" description="Helical" evidence="2">
    <location>
        <begin position="268"/>
        <end position="286"/>
    </location>
</feature>
<feature type="transmembrane region" description="Helical" evidence="2">
    <location>
        <begin position="461"/>
        <end position="482"/>
    </location>
</feature>
<proteinExistence type="predicted"/>
<comment type="caution">
    <text evidence="3">The sequence shown here is derived from an EMBL/GenBank/DDBJ whole genome shotgun (WGS) entry which is preliminary data.</text>
</comment>
<accession>A0ABQ2UTB2</accession>
<feature type="compositionally biased region" description="Acidic residues" evidence="1">
    <location>
        <begin position="17"/>
        <end position="29"/>
    </location>
</feature>
<feature type="transmembrane region" description="Helical" evidence="2">
    <location>
        <begin position="367"/>
        <end position="384"/>
    </location>
</feature>
<keyword evidence="2" id="KW-0472">Membrane</keyword>
<feature type="transmembrane region" description="Helical" evidence="2">
    <location>
        <begin position="96"/>
        <end position="112"/>
    </location>
</feature>
<feature type="region of interest" description="Disordered" evidence="1">
    <location>
        <begin position="1"/>
        <end position="29"/>
    </location>
</feature>
<reference evidence="4" key="1">
    <citation type="journal article" date="2019" name="Int. J. Syst. Evol. Microbiol.">
        <title>The Global Catalogue of Microorganisms (GCM) 10K type strain sequencing project: providing services to taxonomists for standard genome sequencing and annotation.</title>
        <authorList>
            <consortium name="The Broad Institute Genomics Platform"/>
            <consortium name="The Broad Institute Genome Sequencing Center for Infectious Disease"/>
            <person name="Wu L."/>
            <person name="Ma J."/>
        </authorList>
    </citation>
    <scope>NUCLEOTIDE SEQUENCE [LARGE SCALE GENOMIC DNA]</scope>
    <source>
        <strain evidence="4">JCM 3399</strain>
    </source>
</reference>
<keyword evidence="2" id="KW-0812">Transmembrane</keyword>
<feature type="transmembrane region" description="Helical" evidence="2">
    <location>
        <begin position="432"/>
        <end position="455"/>
    </location>
</feature>
<organism evidence="3 4">
    <name type="scientific">Streptomyces albospinus</name>
    <dbReference type="NCBI Taxonomy" id="285515"/>
    <lineage>
        <taxon>Bacteria</taxon>
        <taxon>Bacillati</taxon>
        <taxon>Actinomycetota</taxon>
        <taxon>Actinomycetes</taxon>
        <taxon>Kitasatosporales</taxon>
        <taxon>Streptomycetaceae</taxon>
        <taxon>Streptomyces</taxon>
    </lineage>
</organism>
<feature type="transmembrane region" description="Helical" evidence="2">
    <location>
        <begin position="150"/>
        <end position="171"/>
    </location>
</feature>
<evidence type="ECO:0000256" key="1">
    <source>
        <dbReference type="SAM" id="MobiDB-lite"/>
    </source>
</evidence>
<feature type="transmembrane region" description="Helical" evidence="2">
    <location>
        <begin position="177"/>
        <end position="202"/>
    </location>
</feature>
<sequence>MNAENTADTAEALAEKEVEDEVWTEEDDDRTEETLRWLRRKRRAHHRRRRRDTAVFVYSVALAAVGYGGGCTARFLHSLRISADYGGLGGHVQHTLPSLFAVLTLALALVAARDALWRGPVVVDGPTMAWLLTQPVRRAAVLRPRYRMSAALSLGTGLLMGLVAAVVLQVIRLAPFGLALLAALPAALCLPPLALALGAAVERRPELARRVRRLTPYAAVMLALLAGQVALAFTGHRLAVLEWAELWSGPWGWAAQPVVAATGGGAPGWPVAVALLAAVATAAFWYGHRDAAHVPGAQLRGRAATMSAVASGMSTLELRAAKLAVINAGGDTPRRSMGLPAPRSRHLIVVWRDLLALLRTPGRLGRALAWGASGATAAGPGAGLSGAKGVLGLVAALLCGYFAVGALAEPARVESDDARRSAWSPFRFRTLMLHHAIVPAALGALLGVLAAVPYALSGAPWLLLVMPLCAPPFAAAAVFGACRGPARTDLMFMGASSPTGAPGPFLFAAWYATGPLVAVGGLTLTLHSTLAHGAGAATAGRVALVAAVVTSLLLFLAARAANRLVKH</sequence>
<evidence type="ECO:0000313" key="3">
    <source>
        <dbReference type="EMBL" id="GGU52771.1"/>
    </source>
</evidence>
<feature type="transmembrane region" description="Helical" evidence="2">
    <location>
        <begin position="214"/>
        <end position="233"/>
    </location>
</feature>
<name>A0ABQ2UTB2_9ACTN</name>
<keyword evidence="4" id="KW-1185">Reference proteome</keyword>
<feature type="transmembrane region" description="Helical" evidence="2">
    <location>
        <begin position="55"/>
        <end position="76"/>
    </location>
</feature>
<evidence type="ECO:0000256" key="2">
    <source>
        <dbReference type="SAM" id="Phobius"/>
    </source>
</evidence>
<feature type="transmembrane region" description="Helical" evidence="2">
    <location>
        <begin position="538"/>
        <end position="558"/>
    </location>
</feature>
<evidence type="ECO:0000313" key="4">
    <source>
        <dbReference type="Proteomes" id="UP000654471"/>
    </source>
</evidence>
<dbReference type="Proteomes" id="UP000654471">
    <property type="component" value="Unassembled WGS sequence"/>
</dbReference>
<gene>
    <name evidence="3" type="ORF">GCM10010211_16600</name>
</gene>